<gene>
    <name evidence="2" type="ORF">K443DRAFT_665783</name>
</gene>
<dbReference type="EMBL" id="KN838625">
    <property type="protein sequence ID" value="KIK00456.1"/>
    <property type="molecule type" value="Genomic_DNA"/>
</dbReference>
<protein>
    <recommendedName>
        <fullName evidence="4">C2H2-type domain-containing protein</fullName>
    </recommendedName>
</protein>
<reference evidence="3" key="2">
    <citation type="submission" date="2015-01" db="EMBL/GenBank/DDBJ databases">
        <title>Evolutionary Origins and Diversification of the Mycorrhizal Mutualists.</title>
        <authorList>
            <consortium name="DOE Joint Genome Institute"/>
            <consortium name="Mycorrhizal Genomics Consortium"/>
            <person name="Kohler A."/>
            <person name="Kuo A."/>
            <person name="Nagy L.G."/>
            <person name="Floudas D."/>
            <person name="Copeland A."/>
            <person name="Barry K.W."/>
            <person name="Cichocki N."/>
            <person name="Veneault-Fourrey C."/>
            <person name="LaButti K."/>
            <person name="Lindquist E.A."/>
            <person name="Lipzen A."/>
            <person name="Lundell T."/>
            <person name="Morin E."/>
            <person name="Murat C."/>
            <person name="Riley R."/>
            <person name="Ohm R."/>
            <person name="Sun H."/>
            <person name="Tunlid A."/>
            <person name="Henrissat B."/>
            <person name="Grigoriev I.V."/>
            <person name="Hibbett D.S."/>
            <person name="Martin F."/>
        </authorList>
    </citation>
    <scope>NUCLEOTIDE SEQUENCE [LARGE SCALE GENOMIC DNA]</scope>
    <source>
        <strain evidence="3">LaAM-08-1</strain>
    </source>
</reference>
<reference evidence="2 3" key="1">
    <citation type="submission" date="2014-04" db="EMBL/GenBank/DDBJ databases">
        <authorList>
            <consortium name="DOE Joint Genome Institute"/>
            <person name="Kuo A."/>
            <person name="Kohler A."/>
            <person name="Nagy L.G."/>
            <person name="Floudas D."/>
            <person name="Copeland A."/>
            <person name="Barry K.W."/>
            <person name="Cichocki N."/>
            <person name="Veneault-Fourrey C."/>
            <person name="LaButti K."/>
            <person name="Lindquist E.A."/>
            <person name="Lipzen A."/>
            <person name="Lundell T."/>
            <person name="Morin E."/>
            <person name="Murat C."/>
            <person name="Sun H."/>
            <person name="Tunlid A."/>
            <person name="Henrissat B."/>
            <person name="Grigoriev I.V."/>
            <person name="Hibbett D.S."/>
            <person name="Martin F."/>
            <person name="Nordberg H.P."/>
            <person name="Cantor M.N."/>
            <person name="Hua S.X."/>
        </authorList>
    </citation>
    <scope>NUCLEOTIDE SEQUENCE [LARGE SCALE GENOMIC DNA]</scope>
    <source>
        <strain evidence="2 3">LaAM-08-1</strain>
    </source>
</reference>
<evidence type="ECO:0000313" key="2">
    <source>
        <dbReference type="EMBL" id="KIK00456.1"/>
    </source>
</evidence>
<organism evidence="2 3">
    <name type="scientific">Laccaria amethystina LaAM-08-1</name>
    <dbReference type="NCBI Taxonomy" id="1095629"/>
    <lineage>
        <taxon>Eukaryota</taxon>
        <taxon>Fungi</taxon>
        <taxon>Dikarya</taxon>
        <taxon>Basidiomycota</taxon>
        <taxon>Agaricomycotina</taxon>
        <taxon>Agaricomycetes</taxon>
        <taxon>Agaricomycetidae</taxon>
        <taxon>Agaricales</taxon>
        <taxon>Agaricineae</taxon>
        <taxon>Hydnangiaceae</taxon>
        <taxon>Laccaria</taxon>
    </lineage>
</organism>
<dbReference type="HOGENOM" id="CLU_006344_4_2_1"/>
<evidence type="ECO:0008006" key="4">
    <source>
        <dbReference type="Google" id="ProtNLM"/>
    </source>
</evidence>
<evidence type="ECO:0000313" key="3">
    <source>
        <dbReference type="Proteomes" id="UP000054477"/>
    </source>
</evidence>
<sequence length="949" mass="107187">MPKCQYCLTPFSSGRHVRSHQQQATKCRKSQDRALALALKKSSQRAKRGEKLASQEPKPTPMVIDPVPDNEFDMEGESIDPSDYVVEDEADVEAIPPRIVEIPDVDAPRPRKTWKQAYPASRNAGKGLKKAPTTFEQIRDEQILTGAQIWGPFRDEEEWELAKWLIKNVGHTQADTLLKLPIITNRARPSFANKQQFLDSIDALPLSVNWQCTELTVTGDEPDLAKDPTGQTMRTETNELWYRDPVECVAELLGNPLFRDVMKYAPERHFADVQGKVEVINEMWTGSWWWNLQNLLPEGVTIAPVIISSDKTHLSNFQGDKSAWPVYLTIGNIGKDIRRAASSHATVLLGYLPIPKFDCFTKNTRSLAKYRLFHACMDIIMTPLIDAGNNGKMIVCADGFVRDVRPIFAAYVADYPEQCLVACCMENRCPQCPVDPKARGDHVCVPRRDVNETLFFLRRKQEGENDTAFKEQGLRAVSKPFWRNLPYSNIFTAFTPDLLHQLHKGVFKDHLVKWCTEIVGKDELDSLFRDIPSHPGLRHFTNGISHVSQWTGTEHKEMEKVFLALVASGKVDDRVVKAVRALTDFIHYASLQSHTSHTLLALRKALDDFHTFKSVFIELQARSPAHFNIPKVHSLDHYEDLIRLFGSADGFNTESPERLHIDYAKNAYRATNHKDYIPQMTTWLRRQEAIDYFSAYLLWTQEQDPVSTNSPPSDPQEELEELVITSTAYSLAKQPPPATRKVLAKHIISPEGHGAARFLPALSAFLLSHGCAFVPHDFDVFSLWKQIVFKLPKIPEVGARHSRNVVRAIGVRAESIGAGRRTAAVAAQLDFALVKTGEANPHTDGTALQGLRLAHVRAIFRLPPDYPLKCDEPLAYIEWFTALHKPDSVSGYHHVTKSSRRKGGIDGPYAEIIPVHRIARNAMLVVKPGINLCIFSTHILMRIRSVWSK</sequence>
<dbReference type="AlphaFoldDB" id="A0A0C9X612"/>
<dbReference type="Proteomes" id="UP000054477">
    <property type="component" value="Unassembled WGS sequence"/>
</dbReference>
<dbReference type="STRING" id="1095629.A0A0C9X612"/>
<dbReference type="Pfam" id="PF18759">
    <property type="entry name" value="Plavaka"/>
    <property type="match status" value="1"/>
</dbReference>
<proteinExistence type="predicted"/>
<dbReference type="OrthoDB" id="2418900at2759"/>
<keyword evidence="3" id="KW-1185">Reference proteome</keyword>
<evidence type="ECO:0000256" key="1">
    <source>
        <dbReference type="SAM" id="MobiDB-lite"/>
    </source>
</evidence>
<feature type="region of interest" description="Disordered" evidence="1">
    <location>
        <begin position="40"/>
        <end position="63"/>
    </location>
</feature>
<dbReference type="InterPro" id="IPR041078">
    <property type="entry name" value="Plavaka"/>
</dbReference>
<name>A0A0C9X612_9AGAR</name>
<accession>A0A0C9X612</accession>